<dbReference type="SUPFAM" id="SSF56784">
    <property type="entry name" value="HAD-like"/>
    <property type="match status" value="1"/>
</dbReference>
<evidence type="ECO:0000313" key="1">
    <source>
        <dbReference type="EMBL" id="RDJ03903.1"/>
    </source>
</evidence>
<comment type="caution">
    <text evidence="1">The sequence shown here is derived from an EMBL/GenBank/DDBJ whole genome shotgun (WGS) entry which is preliminary data.</text>
</comment>
<dbReference type="RefSeq" id="WP_016555705.1">
    <property type="nucleotide sequence ID" value="NZ_KZ857269.1"/>
</dbReference>
<dbReference type="InterPro" id="IPR006379">
    <property type="entry name" value="HAD-SF_hydro_IIB"/>
</dbReference>
<dbReference type="Gene3D" id="3.40.50.1000">
    <property type="entry name" value="HAD superfamily/HAD-like"/>
    <property type="match status" value="1"/>
</dbReference>
<accession>A0A370KGK0</accession>
<name>A0A370KGK0_9HYPH</name>
<dbReference type="InterPro" id="IPR036412">
    <property type="entry name" value="HAD-like_sf"/>
</dbReference>
<dbReference type="Proteomes" id="UP000254939">
    <property type="component" value="Unassembled WGS sequence"/>
</dbReference>
<reference evidence="1 2" key="1">
    <citation type="submission" date="2017-03" db="EMBL/GenBank/DDBJ databases">
        <title>Genome analysis of Rhizobial strains effectives or ineffectives for nitrogen fixation isolated from bean seeds.</title>
        <authorList>
            <person name="Peralta H."/>
            <person name="Aguilar-Vera A."/>
            <person name="Mora Y."/>
            <person name="Vargas-Lagunas C."/>
            <person name="Girard L."/>
            <person name="Mora J."/>
        </authorList>
    </citation>
    <scope>NUCLEOTIDE SEQUENCE [LARGE SCALE GENOMIC DNA]</scope>
    <source>
        <strain evidence="1 2">CCGM3</strain>
    </source>
</reference>
<dbReference type="InterPro" id="IPR023214">
    <property type="entry name" value="HAD_sf"/>
</dbReference>
<dbReference type="OrthoDB" id="5292903at2"/>
<keyword evidence="1" id="KW-0378">Hydrolase</keyword>
<dbReference type="AlphaFoldDB" id="A0A370KGK0"/>
<proteinExistence type="predicted"/>
<dbReference type="EMBL" id="NAAC01000041">
    <property type="protein sequence ID" value="RDJ03903.1"/>
    <property type="molecule type" value="Genomic_DNA"/>
</dbReference>
<dbReference type="NCBIfam" id="TIGR01484">
    <property type="entry name" value="HAD-SF-IIB"/>
    <property type="match status" value="1"/>
</dbReference>
<gene>
    <name evidence="1" type="ORF">B5K06_28760</name>
</gene>
<dbReference type="GO" id="GO:0016791">
    <property type="term" value="F:phosphatase activity"/>
    <property type="evidence" value="ECO:0007669"/>
    <property type="project" value="UniProtKB-ARBA"/>
</dbReference>
<sequence length="261" mass="28700">MTFIGAAPSPADLRDVRYLFTDIDDTLTTEGQLLPQTYQALWDLYRAGISIIPVTGGSAGWCEHIVRAWPVAAVIGESGAFAVFRRDGQIAFDFWENGALQARRQREHLDAIEKIIRSTRSRFRIAHDQPFRLADVAIDIGGVPVQQVDSLADQIREMGATVAISSIHINTWIGSYDKRAMSERLIGDVFAVDCLATPSLTAFVGDSRNDAPMFGYIPNSFGVRNIMSVLDKLPHRPRWVSSQPAGLGFVDIAAALLRAKA</sequence>
<evidence type="ECO:0000313" key="2">
    <source>
        <dbReference type="Proteomes" id="UP000254939"/>
    </source>
</evidence>
<organism evidence="1 2">
    <name type="scientific">Rhizobium grahamii</name>
    <dbReference type="NCBI Taxonomy" id="1120045"/>
    <lineage>
        <taxon>Bacteria</taxon>
        <taxon>Pseudomonadati</taxon>
        <taxon>Pseudomonadota</taxon>
        <taxon>Alphaproteobacteria</taxon>
        <taxon>Hyphomicrobiales</taxon>
        <taxon>Rhizobiaceae</taxon>
        <taxon>Rhizobium/Agrobacterium group</taxon>
        <taxon>Rhizobium</taxon>
    </lineage>
</organism>
<protein>
    <submittedName>
        <fullName evidence="1">Hydrolase</fullName>
    </submittedName>
</protein>